<dbReference type="AlphaFoldDB" id="K8XHA6"/>
<dbReference type="EMBL" id="AJYC02000255">
    <property type="protein sequence ID" value="EKT76480.1"/>
    <property type="molecule type" value="Genomic_DNA"/>
</dbReference>
<evidence type="ECO:0000313" key="1">
    <source>
        <dbReference type="EMBL" id="EKT76480.1"/>
    </source>
</evidence>
<evidence type="ECO:0000313" key="2">
    <source>
        <dbReference type="Proteomes" id="UP000005951"/>
    </source>
</evidence>
<dbReference type="Proteomes" id="UP000005951">
    <property type="component" value="Unassembled WGS sequence"/>
</dbReference>
<sequence>PRAQVSPEENLLVPVFRNGKILRSWSWNEVLENSNREVPAYYYDEVLS</sequence>
<comment type="caution">
    <text evidence="1">The sequence shown here is derived from an EMBL/GenBank/DDBJ whole genome shotgun (WGS) entry which is preliminary data.</text>
</comment>
<dbReference type="GO" id="GO:0016757">
    <property type="term" value="F:glycosyltransferase activity"/>
    <property type="evidence" value="ECO:0007669"/>
    <property type="project" value="UniProtKB-KW"/>
</dbReference>
<keyword evidence="1" id="KW-0328">Glycosyltransferase</keyword>
<keyword evidence="1" id="KW-0808">Transferase</keyword>
<feature type="non-terminal residue" evidence="1">
    <location>
        <position position="1"/>
    </location>
</feature>
<organism evidence="1 2">
    <name type="scientific">Rhodococcus opacus M213</name>
    <dbReference type="NCBI Taxonomy" id="1129896"/>
    <lineage>
        <taxon>Bacteria</taxon>
        <taxon>Bacillati</taxon>
        <taxon>Actinomycetota</taxon>
        <taxon>Actinomycetes</taxon>
        <taxon>Mycobacteriales</taxon>
        <taxon>Nocardiaceae</taxon>
        <taxon>Rhodococcus</taxon>
    </lineage>
</organism>
<accession>K8XHA6</accession>
<protein>
    <submittedName>
        <fullName evidence="1">Nicotinamide phosphoribosyltransferase</fullName>
    </submittedName>
</protein>
<gene>
    <name evidence="1" type="ORF">WSS_A42560</name>
</gene>
<reference evidence="1 2" key="1">
    <citation type="journal article" date="2013" name="Genome Announc.">
        <title>Draft Genome Sequence of Rhodococcus opacus Strain M213 Shows a Diverse Catabolic Potential.</title>
        <authorList>
            <person name="Pathak A."/>
            <person name="Green S.J."/>
            <person name="Ogram A."/>
            <person name="Chauhan A."/>
        </authorList>
    </citation>
    <scope>NUCLEOTIDE SEQUENCE [LARGE SCALE GENOMIC DNA]</scope>
    <source>
        <strain evidence="1 2">M213</strain>
    </source>
</reference>
<name>K8XHA6_RHOOP</name>
<proteinExistence type="predicted"/>